<proteinExistence type="predicted"/>
<dbReference type="Pfam" id="PF05721">
    <property type="entry name" value="PhyH"/>
    <property type="match status" value="1"/>
</dbReference>
<reference evidence="1" key="1">
    <citation type="submission" date="2018-05" db="EMBL/GenBank/DDBJ databases">
        <authorList>
            <person name="Lanie J.A."/>
            <person name="Ng W.-L."/>
            <person name="Kazmierczak K.M."/>
            <person name="Andrzejewski T.M."/>
            <person name="Davidsen T.M."/>
            <person name="Wayne K.J."/>
            <person name="Tettelin H."/>
            <person name="Glass J.I."/>
            <person name="Rusch D."/>
            <person name="Podicherti R."/>
            <person name="Tsui H.-C.T."/>
            <person name="Winkler M.E."/>
        </authorList>
    </citation>
    <scope>NUCLEOTIDE SEQUENCE</scope>
</reference>
<dbReference type="PANTHER" id="PTHR37563:SF2">
    <property type="entry name" value="PHYTANOYL-COA DIOXYGENASE FAMILY PROTEIN (AFU_ORTHOLOGUE AFUA_2G03330)"/>
    <property type="match status" value="1"/>
</dbReference>
<sequence length="265" mass="29815">IISESEIASSILNDVNLNLAVQALHEVGYVTLEGVLPVHWVEELRIPFEQELLNLVGGKPPEAHGGGSPPVDPPFLDPLIIEHPLAMQIIDKAMGKEVYSYLPYGCNTAWPGSPVQWIHRDSEHLFPEVPYVLPPATLAVNIPLVDFTIENGCTEVWPGSHLIIDTDPEIIHDPYNRWPEEKAARLPSVRTEMPAGSVVVRDMRMLHRGMPNNTDVIRSMIAVVYFRKFHRMPGEIPQADLSKVWNSMSVRAREIYRYSYSPEGD</sequence>
<evidence type="ECO:0008006" key="2">
    <source>
        <dbReference type="Google" id="ProtNLM"/>
    </source>
</evidence>
<evidence type="ECO:0000313" key="1">
    <source>
        <dbReference type="EMBL" id="SVD45932.1"/>
    </source>
</evidence>
<dbReference type="SUPFAM" id="SSF51197">
    <property type="entry name" value="Clavaminate synthase-like"/>
    <property type="match status" value="1"/>
</dbReference>
<dbReference type="EMBL" id="UINC01152003">
    <property type="protein sequence ID" value="SVD45932.1"/>
    <property type="molecule type" value="Genomic_DNA"/>
</dbReference>
<gene>
    <name evidence="1" type="ORF">METZ01_LOCUS398786</name>
</gene>
<organism evidence="1">
    <name type="scientific">marine metagenome</name>
    <dbReference type="NCBI Taxonomy" id="408172"/>
    <lineage>
        <taxon>unclassified sequences</taxon>
        <taxon>metagenomes</taxon>
        <taxon>ecological metagenomes</taxon>
    </lineage>
</organism>
<protein>
    <recommendedName>
        <fullName evidence="2">Phytanoyl-CoA dioxygenase family protein</fullName>
    </recommendedName>
</protein>
<dbReference type="InterPro" id="IPR051961">
    <property type="entry name" value="Fungal_Metabolite_Diox"/>
</dbReference>
<name>A0A382VHC2_9ZZZZ</name>
<accession>A0A382VHC2</accession>
<dbReference type="Gene3D" id="2.60.120.620">
    <property type="entry name" value="q2cbj1_9rhob like domain"/>
    <property type="match status" value="1"/>
</dbReference>
<dbReference type="InterPro" id="IPR008775">
    <property type="entry name" value="Phytyl_CoA_dOase-like"/>
</dbReference>
<dbReference type="PANTHER" id="PTHR37563">
    <property type="entry name" value="PHYTANOYL-COA DIOXYGENASE FAMILY PROTEIN (AFU_ORTHOLOGUE AFUA_2G03330)"/>
    <property type="match status" value="1"/>
</dbReference>
<feature type="non-terminal residue" evidence="1">
    <location>
        <position position="1"/>
    </location>
</feature>
<dbReference type="AlphaFoldDB" id="A0A382VHC2"/>